<name>F2UBV2_SALR5</name>
<dbReference type="eggNOG" id="KOG1021">
    <property type="taxonomic scope" value="Eukaryota"/>
</dbReference>
<proteinExistence type="predicted"/>
<reference evidence="4" key="1">
    <citation type="submission" date="2009-08" db="EMBL/GenBank/DDBJ databases">
        <title>Annotation of Salpingoeca rosetta.</title>
        <authorList>
            <consortium name="The Broad Institute Genome Sequencing Platform"/>
            <person name="Russ C."/>
            <person name="Cuomo C."/>
            <person name="Burger G."/>
            <person name="Gray M.W."/>
            <person name="Holland P.W.H."/>
            <person name="King N."/>
            <person name="Lang F.B.F."/>
            <person name="Roger A.J."/>
            <person name="Ruiz-Trillo I."/>
            <person name="Young S.K."/>
            <person name="Zeng Q."/>
            <person name="Gargeya S."/>
            <person name="Alvarado L."/>
            <person name="Berlin A."/>
            <person name="Chapman S.B."/>
            <person name="Chen Z."/>
            <person name="Freedman E."/>
            <person name="Gellesch M."/>
            <person name="Goldberg J."/>
            <person name="Griggs A."/>
            <person name="Gujja S."/>
            <person name="Heilman E."/>
            <person name="Heiman D."/>
            <person name="Howarth C."/>
            <person name="Mehta T."/>
            <person name="Neiman D."/>
            <person name="Pearson M."/>
            <person name="Roberts A."/>
            <person name="Saif S."/>
            <person name="Shea T."/>
            <person name="Shenoy N."/>
            <person name="Sisk P."/>
            <person name="Stolte C."/>
            <person name="Sykes S."/>
            <person name="White J."/>
            <person name="Yandava C."/>
            <person name="Haas B."/>
            <person name="Nusbaum C."/>
            <person name="Birren B."/>
        </authorList>
    </citation>
    <scope>NUCLEOTIDE SEQUENCE [LARGE SCALE GENOMIC DNA]</scope>
    <source>
        <strain evidence="4">ATCC 50818</strain>
    </source>
</reference>
<dbReference type="RefSeq" id="XP_004993531.1">
    <property type="nucleotide sequence ID" value="XM_004993474.1"/>
</dbReference>
<organism evidence="5">
    <name type="scientific">Salpingoeca rosetta (strain ATCC 50818 / BSB-021)</name>
    <dbReference type="NCBI Taxonomy" id="946362"/>
    <lineage>
        <taxon>Eukaryota</taxon>
        <taxon>Choanoflagellata</taxon>
        <taxon>Craspedida</taxon>
        <taxon>Salpingoecidae</taxon>
        <taxon>Salpingoeca</taxon>
    </lineage>
</organism>
<evidence type="ECO:0000313" key="5">
    <source>
        <dbReference type="Proteomes" id="UP000007799"/>
    </source>
</evidence>
<feature type="region of interest" description="Disordered" evidence="1">
    <location>
        <begin position="454"/>
        <end position="484"/>
    </location>
</feature>
<feature type="signal peptide" evidence="2">
    <location>
        <begin position="1"/>
        <end position="30"/>
    </location>
</feature>
<dbReference type="InterPro" id="IPR040911">
    <property type="entry name" value="Exostosin_GT47"/>
</dbReference>
<gene>
    <name evidence="4" type="ORF">PTSG_05662</name>
</gene>
<feature type="domain" description="Exostosin GT47" evidence="3">
    <location>
        <begin position="244"/>
        <end position="356"/>
    </location>
</feature>
<dbReference type="AlphaFoldDB" id="F2UBV2"/>
<dbReference type="EMBL" id="GL832967">
    <property type="protein sequence ID" value="EGD73968.1"/>
    <property type="molecule type" value="Genomic_DNA"/>
</dbReference>
<dbReference type="KEGG" id="sre:PTSG_05662"/>
<evidence type="ECO:0000313" key="4">
    <source>
        <dbReference type="EMBL" id="EGD73968.1"/>
    </source>
</evidence>
<protein>
    <recommendedName>
        <fullName evidence="3">Exostosin GT47 domain-containing protein</fullName>
    </recommendedName>
</protein>
<evidence type="ECO:0000259" key="3">
    <source>
        <dbReference type="Pfam" id="PF03016"/>
    </source>
</evidence>
<evidence type="ECO:0000256" key="2">
    <source>
        <dbReference type="SAM" id="SignalP"/>
    </source>
</evidence>
<evidence type="ECO:0000256" key="1">
    <source>
        <dbReference type="SAM" id="MobiDB-lite"/>
    </source>
</evidence>
<dbReference type="GeneID" id="16074108"/>
<dbReference type="OrthoDB" id="1924787at2759"/>
<dbReference type="Proteomes" id="UP000007799">
    <property type="component" value="Unassembled WGS sequence"/>
</dbReference>
<feature type="chain" id="PRO_5003287351" description="Exostosin GT47 domain-containing protein" evidence="2">
    <location>
        <begin position="31"/>
        <end position="509"/>
    </location>
</feature>
<sequence>MTPLCSGVPLARLQSALLALLLGLVLSVHALRVPQPKLRVYVVEPPTLAQRHHEFVSDGTLEDAFGTALSARDVVRALTPMHNNMSAAALETLALLARRGWLFDTNEYRMAAMMHLRLWLSPLRVTSITDADVVFAYGCTRNYAAFYQQESRLLRNGTLSHRLPRFHFSSRWWRESYEKHAAGISREACDLNSNTLVSLIDRYEDCPSGLACAPWVMACPTGVHAPLHLGWAGNYASVFPQLFNKSTQTHRTHLLAFQGSIDRSWRLKRYRKRLVRELQQTPSSALVQRGRVLGLNDLFFTPNLASGQRRSDYFNPGLTMLATYLDSQFCLQPPGDTDLRRAMFDCMLMGGIPVILELQRRAMDSVLAGIWIKHDHDHSNQEEGLHAFPSMTASESSPSMGSGRSAGRLDDVVVVVDTDVTAPALYTELLGRLESGWVDAARARLGRAAHRLQLSTPPRDDVMRSQRSSSRSVTLHDHAGDPPDAMDAAMTLLARTLPKGNTRTARWGG</sequence>
<dbReference type="Pfam" id="PF03016">
    <property type="entry name" value="Exostosin_GT47"/>
    <property type="match status" value="1"/>
</dbReference>
<keyword evidence="2" id="KW-0732">Signal</keyword>
<keyword evidence="5" id="KW-1185">Reference proteome</keyword>
<accession>F2UBV2</accession>
<dbReference type="InParanoid" id="F2UBV2"/>